<dbReference type="SUPFAM" id="SSF54909">
    <property type="entry name" value="Dimeric alpha+beta barrel"/>
    <property type="match status" value="1"/>
</dbReference>
<evidence type="ECO:0000313" key="2">
    <source>
        <dbReference type="EMBL" id="NWJ44655.1"/>
    </source>
</evidence>
<accession>A0A8T7M2J9</accession>
<evidence type="ECO:0000313" key="4">
    <source>
        <dbReference type="Proteomes" id="UP000521676"/>
    </source>
</evidence>
<evidence type="ECO:0000313" key="5">
    <source>
        <dbReference type="Proteomes" id="UP001431572"/>
    </source>
</evidence>
<dbReference type="Gene3D" id="3.30.70.100">
    <property type="match status" value="1"/>
</dbReference>
<dbReference type="RefSeq" id="WP_341468433.1">
    <property type="nucleotide sequence ID" value="NZ_CP128399.1"/>
</dbReference>
<reference evidence="2 4" key="1">
    <citation type="submission" date="2020-06" db="EMBL/GenBank/DDBJ databases">
        <title>Anoxygenic phototrophic Chloroflexota member uses a Type I reaction center.</title>
        <authorList>
            <person name="Tsuji J.M."/>
            <person name="Shaw N.A."/>
            <person name="Nagashima S."/>
            <person name="Venkiteswaran J."/>
            <person name="Schiff S.L."/>
            <person name="Hanada S."/>
            <person name="Tank M."/>
            <person name="Neufeld J.D."/>
        </authorList>
    </citation>
    <scope>NUCLEOTIDE SEQUENCE [LARGE SCALE GENOMIC DNA]</scope>
    <source>
        <strain evidence="2">L227-S17</strain>
    </source>
</reference>
<evidence type="ECO:0000259" key="1">
    <source>
        <dbReference type="Pfam" id="PF07110"/>
    </source>
</evidence>
<dbReference type="Proteomes" id="UP000521676">
    <property type="component" value="Unassembled WGS sequence"/>
</dbReference>
<dbReference type="EMBL" id="CP128399">
    <property type="protein sequence ID" value="WJW66544.1"/>
    <property type="molecule type" value="Genomic_DNA"/>
</dbReference>
<dbReference type="InterPro" id="IPR009799">
    <property type="entry name" value="EthD_dom"/>
</dbReference>
<protein>
    <submittedName>
        <fullName evidence="2">EthD family reductase</fullName>
    </submittedName>
</protein>
<dbReference type="EMBL" id="JACATZ010000001">
    <property type="protein sequence ID" value="NWJ44655.1"/>
    <property type="molecule type" value="Genomic_DNA"/>
</dbReference>
<gene>
    <name evidence="2" type="ORF">HXX08_02135</name>
    <name evidence="3" type="ORF">OZ401_002347</name>
</gene>
<dbReference type="GO" id="GO:0016491">
    <property type="term" value="F:oxidoreductase activity"/>
    <property type="evidence" value="ECO:0007669"/>
    <property type="project" value="InterPro"/>
</dbReference>
<dbReference type="PANTHER" id="PTHR40260:SF2">
    <property type="entry name" value="BLR8190 PROTEIN"/>
    <property type="match status" value="1"/>
</dbReference>
<dbReference type="PANTHER" id="PTHR40260">
    <property type="entry name" value="BLR8190 PROTEIN"/>
    <property type="match status" value="1"/>
</dbReference>
<dbReference type="InterPro" id="IPR011008">
    <property type="entry name" value="Dimeric_a/b-barrel"/>
</dbReference>
<keyword evidence="5" id="KW-1185">Reference proteome</keyword>
<feature type="domain" description="EthD" evidence="1">
    <location>
        <begin position="6"/>
        <end position="87"/>
    </location>
</feature>
<reference evidence="3" key="2">
    <citation type="journal article" date="2024" name="Nature">
        <title>Anoxygenic phototroph of the Chloroflexota uses a type I reaction centre.</title>
        <authorList>
            <person name="Tsuji J.M."/>
            <person name="Shaw N.A."/>
            <person name="Nagashima S."/>
            <person name="Venkiteswaran J.J."/>
            <person name="Schiff S.L."/>
            <person name="Watanabe T."/>
            <person name="Fukui M."/>
            <person name="Hanada S."/>
            <person name="Tank M."/>
            <person name="Neufeld J.D."/>
        </authorList>
    </citation>
    <scope>NUCLEOTIDE SEQUENCE</scope>
    <source>
        <strain evidence="3">L227-S17</strain>
    </source>
</reference>
<dbReference type="Pfam" id="PF07110">
    <property type="entry name" value="EthD"/>
    <property type="match status" value="1"/>
</dbReference>
<proteinExistence type="predicted"/>
<name>A0A8T7M2J9_9CHLR</name>
<dbReference type="AlphaFoldDB" id="A0A8T7M2J9"/>
<dbReference type="NCBIfam" id="TIGR02118">
    <property type="entry name" value="EthD family reductase"/>
    <property type="match status" value="1"/>
</dbReference>
<dbReference type="Proteomes" id="UP001431572">
    <property type="component" value="Chromosome 1"/>
</dbReference>
<evidence type="ECO:0000313" key="3">
    <source>
        <dbReference type="EMBL" id="WJW66544.1"/>
    </source>
</evidence>
<organism evidence="2 4">
    <name type="scientific">Candidatus Chlorohelix allophototropha</name>
    <dbReference type="NCBI Taxonomy" id="3003348"/>
    <lineage>
        <taxon>Bacteria</taxon>
        <taxon>Bacillati</taxon>
        <taxon>Chloroflexota</taxon>
        <taxon>Chloroflexia</taxon>
        <taxon>Candidatus Chloroheliales</taxon>
        <taxon>Candidatus Chloroheliaceae</taxon>
        <taxon>Candidatus Chlorohelix</taxon>
    </lineage>
</organism>
<sequence length="99" mass="11231">MVALYKEPANRAEFDKYYWETHLLLAGKIPGLLKSEVCTFYELEGGGELPYYLMTKLYFNSKEEMAAAFATPEGRATAKDLRNFTTPSSVTITYAEVKE</sequence>